<name>A0ACC1CWF9_9NEOP</name>
<protein>
    <submittedName>
        <fullName evidence="1">Uncharacterized protein</fullName>
    </submittedName>
</protein>
<evidence type="ECO:0000313" key="1">
    <source>
        <dbReference type="EMBL" id="KAJ0175983.1"/>
    </source>
</evidence>
<comment type="caution">
    <text evidence="1">The sequence shown here is derived from an EMBL/GenBank/DDBJ whole genome shotgun (WGS) entry which is preliminary data.</text>
</comment>
<dbReference type="Proteomes" id="UP000824533">
    <property type="component" value="Linkage Group LG14"/>
</dbReference>
<dbReference type="EMBL" id="CM034400">
    <property type="protein sequence ID" value="KAJ0175983.1"/>
    <property type="molecule type" value="Genomic_DNA"/>
</dbReference>
<reference evidence="1 2" key="1">
    <citation type="journal article" date="2021" name="Front. Genet.">
        <title>Chromosome-Level Genome Assembly Reveals Significant Gene Expansion in the Toll and IMD Signaling Pathways of Dendrolimus kikuchii.</title>
        <authorList>
            <person name="Zhou J."/>
            <person name="Wu P."/>
            <person name="Xiong Z."/>
            <person name="Liu N."/>
            <person name="Zhao N."/>
            <person name="Ji M."/>
            <person name="Qiu Y."/>
            <person name="Yang B."/>
        </authorList>
    </citation>
    <scope>NUCLEOTIDE SEQUENCE [LARGE SCALE GENOMIC DNA]</scope>
    <source>
        <strain evidence="1">Ann1</strain>
    </source>
</reference>
<sequence length="557" mass="62792">MFSKILNRSLSSFARQRNVWTKSREVLCPFNDIEIPKMCIQEYMFRNLDKWATKTAVTCGITNRGYTYEQVYKQSRTLGANLRNKFNIKDGDTIAIMSPNIPEYPTMLCGVLTAGAIATTLNPVYTAYEVQKLLEISNSSLIIAYPDVIPVIKKALELSRREISIIAIDIEKVRPEKTISYKELVEDGNIDTNILKQVKRRYDDISFLPYSSGTTGFPKAVELTHYNMVANCEQQNTEFRQYSYTTETHQDKLLAILPFFHSYGLGITMLHKMSAGLKLVTLPRFQPDIFLDALVKYRTNLLYVAPPIILFLGSHSQVTRDHLAHIDTVTCGAAPLPTPDIHKFLSKARDDVEFNQGYGMTEASPLVTISLKGEKFYEAAGYALPNIHLRIVDEKMNNLGPNEVGELLIQGPNVMTGYKDNPKANKEVFVDGDWFRSGDVAKIDEKGLVTVTDRFKELIKVKGLQVPPAELESVLKEHPNVLDAAVVGIPDPETGERPRAFVVLKEGVKSDDKNITEFVKERVAPYKRIKDVIFIDSIPKNPSGKILRKVLKADYCK</sequence>
<keyword evidence="2" id="KW-1185">Reference proteome</keyword>
<proteinExistence type="predicted"/>
<gene>
    <name evidence="1" type="ORF">K1T71_008157</name>
</gene>
<evidence type="ECO:0000313" key="2">
    <source>
        <dbReference type="Proteomes" id="UP000824533"/>
    </source>
</evidence>
<accession>A0ACC1CWF9</accession>
<organism evidence="1 2">
    <name type="scientific">Dendrolimus kikuchii</name>
    <dbReference type="NCBI Taxonomy" id="765133"/>
    <lineage>
        <taxon>Eukaryota</taxon>
        <taxon>Metazoa</taxon>
        <taxon>Ecdysozoa</taxon>
        <taxon>Arthropoda</taxon>
        <taxon>Hexapoda</taxon>
        <taxon>Insecta</taxon>
        <taxon>Pterygota</taxon>
        <taxon>Neoptera</taxon>
        <taxon>Endopterygota</taxon>
        <taxon>Lepidoptera</taxon>
        <taxon>Glossata</taxon>
        <taxon>Ditrysia</taxon>
        <taxon>Bombycoidea</taxon>
        <taxon>Lasiocampidae</taxon>
        <taxon>Dendrolimus</taxon>
    </lineage>
</organism>